<dbReference type="GO" id="GO:0060271">
    <property type="term" value="P:cilium assembly"/>
    <property type="evidence" value="ECO:0007669"/>
    <property type="project" value="TreeGrafter"/>
</dbReference>
<dbReference type="OrthoDB" id="1932872at2759"/>
<evidence type="ECO:0000256" key="2">
    <source>
        <dbReference type="SAM" id="MobiDB-lite"/>
    </source>
</evidence>
<protein>
    <submittedName>
        <fullName evidence="3">Uncharacterized protein</fullName>
    </submittedName>
</protein>
<feature type="coiled-coil region" evidence="1">
    <location>
        <begin position="355"/>
        <end position="389"/>
    </location>
</feature>
<dbReference type="AlphaFoldDB" id="A0A9D4ZDQ9"/>
<accession>A0A9D4ZDQ9</accession>
<keyword evidence="1" id="KW-0175">Coiled coil</keyword>
<sequence length="643" mass="73892">MLARVTQGMCSDQMSPSSQGTLFSAELWDNSSGGLAESQNDGPVAGLFQAGFSSMVQQLSESHNHVAQLECELKSLKEEKLKREYQNHVCVTRLKDQIRILEQKTDLDLEELKRRQNQIEAEVPSLEEQIKSLKYVLHDLNISETLYSELTSIPKESRTIREHILILAYEKMLKYQNDLQSTRHERDTSREALSRANDEVQKLRREMQRSAASDAVEKQAKDKEIEALISRNEQLETELQNISLEVQVSSAKGALYDELRCKLVQLEELLLVKEREKTEASKAFQNISKEKAECEKDLSDKQHCIEVLHLEKVEKVQLQERNKQELDLLRIQIAEAADFEIQMIRRTRDLAVSEYDKAQVALQESRTQKEQLIERINELKLENAKNLSEDGGVSQRESELQRVQEGTYHDLCQAKIENKVLTEKLKSSTQNLLKLESEFTKAVLDFKLELEGANSSLHHYQTGEQLLNEAILNTCKVLSDVNYEAAFGESEVVCSMQGKLDIISTFSKRYKMLQEHFKSVESERETLKLQILGAEEKMDNMIQKMACVDQPRSFLVNSILQKEKELKEALRTKEALWDKLREAIMDKNKANRNLQNLRNDLRRVLEARGNMDSLKQILMEKDPNLGNALSQKLATLKNSPLSL</sequence>
<dbReference type="PANTHER" id="PTHR18950">
    <property type="entry name" value="PROGESTERONE-INDUCED BLOCKING FACTOR 1"/>
    <property type="match status" value="1"/>
</dbReference>
<name>A0A9D4ZDQ9_ADICA</name>
<feature type="coiled-coil region" evidence="1">
    <location>
        <begin position="580"/>
        <end position="607"/>
    </location>
</feature>
<proteinExistence type="predicted"/>
<dbReference type="GO" id="GO:0005815">
    <property type="term" value="C:microtubule organizing center"/>
    <property type="evidence" value="ECO:0007669"/>
    <property type="project" value="TreeGrafter"/>
</dbReference>
<evidence type="ECO:0000313" key="4">
    <source>
        <dbReference type="Proteomes" id="UP000886520"/>
    </source>
</evidence>
<feature type="region of interest" description="Disordered" evidence="2">
    <location>
        <begin position="180"/>
        <end position="199"/>
    </location>
</feature>
<dbReference type="EMBL" id="JABFUD020000013">
    <property type="protein sequence ID" value="KAI5071723.1"/>
    <property type="molecule type" value="Genomic_DNA"/>
</dbReference>
<evidence type="ECO:0000313" key="3">
    <source>
        <dbReference type="EMBL" id="KAI5071723.1"/>
    </source>
</evidence>
<feature type="coiled-coil region" evidence="1">
    <location>
        <begin position="59"/>
        <end position="129"/>
    </location>
</feature>
<evidence type="ECO:0000256" key="1">
    <source>
        <dbReference type="SAM" id="Coils"/>
    </source>
</evidence>
<dbReference type="PANTHER" id="PTHR18950:SF0">
    <property type="entry name" value="PROGESTERONE IMMUNOMODULATORY BINDING FACTOR 1"/>
    <property type="match status" value="1"/>
</dbReference>
<gene>
    <name evidence="3" type="ORF">GOP47_0013974</name>
</gene>
<dbReference type="Proteomes" id="UP000886520">
    <property type="component" value="Chromosome 13"/>
</dbReference>
<keyword evidence="4" id="KW-1185">Reference proteome</keyword>
<feature type="coiled-coil region" evidence="1">
    <location>
        <begin position="510"/>
        <end position="544"/>
    </location>
</feature>
<comment type="caution">
    <text evidence="3">The sequence shown here is derived from an EMBL/GenBank/DDBJ whole genome shotgun (WGS) entry which is preliminary data.</text>
</comment>
<dbReference type="InterPro" id="IPR026205">
    <property type="entry name" value="PIBF1"/>
</dbReference>
<organism evidence="3 4">
    <name type="scientific">Adiantum capillus-veneris</name>
    <name type="common">Maidenhair fern</name>
    <dbReference type="NCBI Taxonomy" id="13818"/>
    <lineage>
        <taxon>Eukaryota</taxon>
        <taxon>Viridiplantae</taxon>
        <taxon>Streptophyta</taxon>
        <taxon>Embryophyta</taxon>
        <taxon>Tracheophyta</taxon>
        <taxon>Polypodiopsida</taxon>
        <taxon>Polypodiidae</taxon>
        <taxon>Polypodiales</taxon>
        <taxon>Pteridineae</taxon>
        <taxon>Pteridaceae</taxon>
        <taxon>Vittarioideae</taxon>
        <taxon>Adiantum</taxon>
    </lineage>
</organism>
<reference evidence="3" key="1">
    <citation type="submission" date="2021-01" db="EMBL/GenBank/DDBJ databases">
        <title>Adiantum capillus-veneris genome.</title>
        <authorList>
            <person name="Fang Y."/>
            <person name="Liao Q."/>
        </authorList>
    </citation>
    <scope>NUCLEOTIDE SEQUENCE</scope>
    <source>
        <strain evidence="3">H3</strain>
        <tissue evidence="3">Leaf</tissue>
    </source>
</reference>
<feature type="compositionally biased region" description="Basic and acidic residues" evidence="2">
    <location>
        <begin position="181"/>
        <end position="199"/>
    </location>
</feature>